<evidence type="ECO:0000256" key="4">
    <source>
        <dbReference type="SAM" id="SignalP"/>
    </source>
</evidence>
<dbReference type="InterPro" id="IPR004682">
    <property type="entry name" value="TRAP_DctP"/>
</dbReference>
<dbReference type="PANTHER" id="PTHR33376">
    <property type="match status" value="1"/>
</dbReference>
<dbReference type="EMBL" id="JBHSAO010000011">
    <property type="protein sequence ID" value="MFC4025211.1"/>
    <property type="molecule type" value="Genomic_DNA"/>
</dbReference>
<dbReference type="RefSeq" id="WP_379497701.1">
    <property type="nucleotide sequence ID" value="NZ_JBHSAO010000011.1"/>
</dbReference>
<keyword evidence="3 4" id="KW-0732">Signal</keyword>
<dbReference type="Proteomes" id="UP001595772">
    <property type="component" value="Unassembled WGS sequence"/>
</dbReference>
<proteinExistence type="inferred from homology"/>
<evidence type="ECO:0000256" key="3">
    <source>
        <dbReference type="ARBA" id="ARBA00022729"/>
    </source>
</evidence>
<evidence type="ECO:0000313" key="6">
    <source>
        <dbReference type="Proteomes" id="UP001595772"/>
    </source>
</evidence>
<dbReference type="PIRSF" id="PIRSF006470">
    <property type="entry name" value="DctB"/>
    <property type="match status" value="1"/>
</dbReference>
<dbReference type="SUPFAM" id="SSF53850">
    <property type="entry name" value="Periplasmic binding protein-like II"/>
    <property type="match status" value="1"/>
</dbReference>
<feature type="chain" id="PRO_5045141299" evidence="4">
    <location>
        <begin position="19"/>
        <end position="348"/>
    </location>
</feature>
<dbReference type="PANTHER" id="PTHR33376:SF7">
    <property type="entry name" value="C4-DICARBOXYLATE-BINDING PROTEIN DCTB"/>
    <property type="match status" value="1"/>
</dbReference>
<feature type="signal peptide" evidence="4">
    <location>
        <begin position="1"/>
        <end position="18"/>
    </location>
</feature>
<reference evidence="6" key="1">
    <citation type="journal article" date="2019" name="Int. J. Syst. Evol. Microbiol.">
        <title>The Global Catalogue of Microorganisms (GCM) 10K type strain sequencing project: providing services to taxonomists for standard genome sequencing and annotation.</title>
        <authorList>
            <consortium name="The Broad Institute Genomics Platform"/>
            <consortium name="The Broad Institute Genome Sequencing Center for Infectious Disease"/>
            <person name="Wu L."/>
            <person name="Ma J."/>
        </authorList>
    </citation>
    <scope>NUCLEOTIDE SEQUENCE [LARGE SCALE GENOMIC DNA]</scope>
    <source>
        <strain evidence="6">IBRC-M 10703</strain>
    </source>
</reference>
<accession>A0ABV8H212</accession>
<evidence type="ECO:0000313" key="5">
    <source>
        <dbReference type="EMBL" id="MFC4025211.1"/>
    </source>
</evidence>
<dbReference type="InterPro" id="IPR018389">
    <property type="entry name" value="DctP_fam"/>
</dbReference>
<keyword evidence="6" id="KW-1185">Reference proteome</keyword>
<dbReference type="InterPro" id="IPR038404">
    <property type="entry name" value="TRAP_DctP_sf"/>
</dbReference>
<dbReference type="PROSITE" id="PS51257">
    <property type="entry name" value="PROKAR_LIPOPROTEIN"/>
    <property type="match status" value="1"/>
</dbReference>
<organism evidence="5 6">
    <name type="scientific">Oceanobacillus longus</name>
    <dbReference type="NCBI Taxonomy" id="930120"/>
    <lineage>
        <taxon>Bacteria</taxon>
        <taxon>Bacillati</taxon>
        <taxon>Bacillota</taxon>
        <taxon>Bacilli</taxon>
        <taxon>Bacillales</taxon>
        <taxon>Bacillaceae</taxon>
        <taxon>Oceanobacillus</taxon>
    </lineage>
</organism>
<keyword evidence="2" id="KW-0813">Transport</keyword>
<dbReference type="NCBIfam" id="TIGR00787">
    <property type="entry name" value="dctP"/>
    <property type="match status" value="1"/>
</dbReference>
<evidence type="ECO:0000256" key="1">
    <source>
        <dbReference type="ARBA" id="ARBA00009023"/>
    </source>
</evidence>
<comment type="similarity">
    <text evidence="1">Belongs to the bacterial solute-binding protein 7 family.</text>
</comment>
<dbReference type="Gene3D" id="3.40.190.170">
    <property type="entry name" value="Bacterial extracellular solute-binding protein, family 7"/>
    <property type="match status" value="1"/>
</dbReference>
<comment type="caution">
    <text evidence="5">The sequence shown here is derived from an EMBL/GenBank/DDBJ whole genome shotgun (WGS) entry which is preliminary data.</text>
</comment>
<evidence type="ECO:0000256" key="2">
    <source>
        <dbReference type="ARBA" id="ARBA00022448"/>
    </source>
</evidence>
<dbReference type="NCBIfam" id="NF037995">
    <property type="entry name" value="TRAP_S1"/>
    <property type="match status" value="1"/>
</dbReference>
<dbReference type="Pfam" id="PF03480">
    <property type="entry name" value="DctP"/>
    <property type="match status" value="1"/>
</dbReference>
<sequence>MKKLLMFLLIGIFLVVFAACSNDSAGKSEATNEGNGNNESTDDEIVIRFSHVAPPHNVKGLAAEKFAELVAEKTDNKVKVEVYDSGQLYGDGEELDAILSGNVEMIAPSMSKLVQLDPRWQFIDLPYLFKDKHHLRDFFTSETAQSLLESEQLVNNGLIGLGFWENGFINFTNSQRPISSPEDLEGLTFRVQSGQLIEAKYNTVGANTATIAWAEAYTALQQGVADGAEVTPDQMDVGSFYEVLDYLTLSNHGRIDYAVIMNKDFWDTIPEDLRGQVSEALVEASEYQWGIAEENNQTSLEKLIDEGMEVIEPSEADREQFVEAFQPVYEEYRDVITPEIIDGIRDLE</sequence>
<gene>
    <name evidence="5" type="ORF">ACFOUV_15555</name>
</gene>
<name>A0ABV8H212_9BACI</name>
<protein>
    <submittedName>
        <fullName evidence="5">DctP family TRAP transporter solute-binding subunit</fullName>
    </submittedName>
</protein>